<reference evidence="2" key="1">
    <citation type="journal article" date="2020" name="Stud. Mycol.">
        <title>101 Dothideomycetes genomes: a test case for predicting lifestyles and emergence of pathogens.</title>
        <authorList>
            <person name="Haridas S."/>
            <person name="Albert R."/>
            <person name="Binder M."/>
            <person name="Bloem J."/>
            <person name="Labutti K."/>
            <person name="Salamov A."/>
            <person name="Andreopoulos B."/>
            <person name="Baker S."/>
            <person name="Barry K."/>
            <person name="Bills G."/>
            <person name="Bluhm B."/>
            <person name="Cannon C."/>
            <person name="Castanera R."/>
            <person name="Culley D."/>
            <person name="Daum C."/>
            <person name="Ezra D."/>
            <person name="Gonzalez J."/>
            <person name="Henrissat B."/>
            <person name="Kuo A."/>
            <person name="Liang C."/>
            <person name="Lipzen A."/>
            <person name="Lutzoni F."/>
            <person name="Magnuson J."/>
            <person name="Mondo S."/>
            <person name="Nolan M."/>
            <person name="Ohm R."/>
            <person name="Pangilinan J."/>
            <person name="Park H.-J."/>
            <person name="Ramirez L."/>
            <person name="Alfaro M."/>
            <person name="Sun H."/>
            <person name="Tritt A."/>
            <person name="Yoshinaga Y."/>
            <person name="Zwiers L.-H."/>
            <person name="Turgeon B."/>
            <person name="Goodwin S."/>
            <person name="Spatafora J."/>
            <person name="Crous P."/>
            <person name="Grigoriev I."/>
        </authorList>
    </citation>
    <scope>NUCLEOTIDE SEQUENCE</scope>
    <source>
        <strain evidence="2">CBS 122681</strain>
    </source>
</reference>
<evidence type="ECO:0000313" key="2">
    <source>
        <dbReference type="EMBL" id="KAF2653562.1"/>
    </source>
</evidence>
<gene>
    <name evidence="2" type="ORF">K491DRAFT_694619</name>
</gene>
<feature type="region of interest" description="Disordered" evidence="1">
    <location>
        <begin position="56"/>
        <end position="80"/>
    </location>
</feature>
<dbReference type="EMBL" id="MU004379">
    <property type="protein sequence ID" value="KAF2653562.1"/>
    <property type="molecule type" value="Genomic_DNA"/>
</dbReference>
<name>A0A6A6T1K6_9PLEO</name>
<sequence length="94" mass="10757">MQRPPNPHPLPLPLPIHLLLSALHDLHLHTQQHSHLRHNMLSLRRRLQRPAARVLRHQPVKRDAAPGQPNAHRPDRRRGAAGVWRQVLSVGVCV</sequence>
<organism evidence="2 3">
    <name type="scientific">Lophiostoma macrostomum CBS 122681</name>
    <dbReference type="NCBI Taxonomy" id="1314788"/>
    <lineage>
        <taxon>Eukaryota</taxon>
        <taxon>Fungi</taxon>
        <taxon>Dikarya</taxon>
        <taxon>Ascomycota</taxon>
        <taxon>Pezizomycotina</taxon>
        <taxon>Dothideomycetes</taxon>
        <taxon>Pleosporomycetidae</taxon>
        <taxon>Pleosporales</taxon>
        <taxon>Lophiostomataceae</taxon>
        <taxon>Lophiostoma</taxon>
    </lineage>
</organism>
<dbReference type="Proteomes" id="UP000799324">
    <property type="component" value="Unassembled WGS sequence"/>
</dbReference>
<evidence type="ECO:0000313" key="3">
    <source>
        <dbReference type="Proteomes" id="UP000799324"/>
    </source>
</evidence>
<proteinExistence type="predicted"/>
<evidence type="ECO:0000256" key="1">
    <source>
        <dbReference type="SAM" id="MobiDB-lite"/>
    </source>
</evidence>
<accession>A0A6A6T1K6</accession>
<keyword evidence="3" id="KW-1185">Reference proteome</keyword>
<protein>
    <submittedName>
        <fullName evidence="2">Uncharacterized protein</fullName>
    </submittedName>
</protein>
<dbReference type="AlphaFoldDB" id="A0A6A6T1K6"/>